<keyword evidence="4" id="KW-1134">Transmembrane beta strand</keyword>
<evidence type="ECO:0000256" key="4">
    <source>
        <dbReference type="ARBA" id="ARBA00022452"/>
    </source>
</evidence>
<keyword evidence="5" id="KW-0812">Transmembrane</keyword>
<dbReference type="Proteomes" id="UP000019141">
    <property type="component" value="Unassembled WGS sequence"/>
</dbReference>
<dbReference type="PANTHER" id="PTHR34597">
    <property type="entry name" value="SLR1661 PROTEIN"/>
    <property type="match status" value="1"/>
</dbReference>
<comment type="caution">
    <text evidence="10">The sequence shown here is derived from an EMBL/GenBank/DDBJ whole genome shotgun (WGS) entry which is preliminary data.</text>
</comment>
<evidence type="ECO:0000256" key="7">
    <source>
        <dbReference type="ARBA" id="ARBA00023136"/>
    </source>
</evidence>
<evidence type="ECO:0000313" key="11">
    <source>
        <dbReference type="Proteomes" id="UP000019141"/>
    </source>
</evidence>
<evidence type="ECO:0000256" key="5">
    <source>
        <dbReference type="ARBA" id="ARBA00022692"/>
    </source>
</evidence>
<dbReference type="GO" id="GO:0008320">
    <property type="term" value="F:protein transmembrane transporter activity"/>
    <property type="evidence" value="ECO:0007669"/>
    <property type="project" value="TreeGrafter"/>
</dbReference>
<dbReference type="Gene3D" id="3.10.20.310">
    <property type="entry name" value="membrane protein fhac"/>
    <property type="match status" value="1"/>
</dbReference>
<dbReference type="AlphaFoldDB" id="W4LVK2"/>
<dbReference type="GO" id="GO:0098046">
    <property type="term" value="C:type V protein secretion system complex"/>
    <property type="evidence" value="ECO:0007669"/>
    <property type="project" value="TreeGrafter"/>
</dbReference>
<keyword evidence="11" id="KW-1185">Reference proteome</keyword>
<feature type="domain" description="POTRA" evidence="9">
    <location>
        <begin position="1"/>
        <end position="76"/>
    </location>
</feature>
<dbReference type="InterPro" id="IPR051544">
    <property type="entry name" value="TPS_OM_transporter"/>
</dbReference>
<evidence type="ECO:0000256" key="8">
    <source>
        <dbReference type="ARBA" id="ARBA00023237"/>
    </source>
</evidence>
<proteinExistence type="inferred from homology"/>
<accession>W4LVK2</accession>
<keyword evidence="3" id="KW-0813">Transport</keyword>
<dbReference type="Pfam" id="PF08479">
    <property type="entry name" value="POTRA_2"/>
    <property type="match status" value="1"/>
</dbReference>
<gene>
    <name evidence="10" type="ORF">ETSY1_07475</name>
</gene>
<evidence type="ECO:0000256" key="6">
    <source>
        <dbReference type="ARBA" id="ARBA00022927"/>
    </source>
</evidence>
<dbReference type="HOGENOM" id="CLU_021521_0_0_7"/>
<dbReference type="InterPro" id="IPR013686">
    <property type="entry name" value="Polypept-transport_assoc_ShlB"/>
</dbReference>
<name>W4LVK2_ENTF1</name>
<keyword evidence="7" id="KW-0472">Membrane</keyword>
<evidence type="ECO:0000256" key="3">
    <source>
        <dbReference type="ARBA" id="ARBA00022448"/>
    </source>
</evidence>
<organism evidence="10 11">
    <name type="scientific">Entotheonella factor</name>
    <dbReference type="NCBI Taxonomy" id="1429438"/>
    <lineage>
        <taxon>Bacteria</taxon>
        <taxon>Pseudomonadati</taxon>
        <taxon>Nitrospinota/Tectimicrobiota group</taxon>
        <taxon>Candidatus Tectimicrobiota</taxon>
        <taxon>Candidatus Entotheonellia</taxon>
        <taxon>Candidatus Entotheonellales</taxon>
        <taxon>Candidatus Entotheonellaceae</taxon>
        <taxon>Candidatus Entotheonella</taxon>
    </lineage>
</organism>
<dbReference type="Gene3D" id="2.40.160.50">
    <property type="entry name" value="membrane protein fhac: a member of the omp85/tpsb transporter family"/>
    <property type="match status" value="1"/>
</dbReference>
<dbReference type="PROSITE" id="PS51779">
    <property type="entry name" value="POTRA"/>
    <property type="match status" value="1"/>
</dbReference>
<comment type="similarity">
    <text evidence="2">Belongs to the TPS (TC 1.B.20) family.</text>
</comment>
<evidence type="ECO:0000259" key="9">
    <source>
        <dbReference type="PROSITE" id="PS51779"/>
    </source>
</evidence>
<evidence type="ECO:0000256" key="2">
    <source>
        <dbReference type="ARBA" id="ARBA00009055"/>
    </source>
</evidence>
<dbReference type="InterPro" id="IPR034746">
    <property type="entry name" value="POTRA"/>
</dbReference>
<dbReference type="GO" id="GO:0009279">
    <property type="term" value="C:cell outer membrane"/>
    <property type="evidence" value="ECO:0007669"/>
    <property type="project" value="UniProtKB-SubCell"/>
</dbReference>
<evidence type="ECO:0000256" key="1">
    <source>
        <dbReference type="ARBA" id="ARBA00004442"/>
    </source>
</evidence>
<evidence type="ECO:0000313" key="10">
    <source>
        <dbReference type="EMBL" id="ETX01397.1"/>
    </source>
</evidence>
<dbReference type="GO" id="GO:0046819">
    <property type="term" value="P:protein secretion by the type V secretion system"/>
    <property type="evidence" value="ECO:0007669"/>
    <property type="project" value="TreeGrafter"/>
</dbReference>
<keyword evidence="8" id="KW-0998">Cell outer membrane</keyword>
<dbReference type="InterPro" id="IPR005565">
    <property type="entry name" value="Hemolysn_activator_HlyB_C"/>
</dbReference>
<keyword evidence="6" id="KW-0653">Protein transport</keyword>
<comment type="subcellular location">
    <subcellularLocation>
        <location evidence="1">Cell outer membrane</location>
    </subcellularLocation>
</comment>
<protein>
    <recommendedName>
        <fullName evidence="9">POTRA domain-containing protein</fullName>
    </recommendedName>
</protein>
<reference evidence="10 11" key="1">
    <citation type="journal article" date="2014" name="Nature">
        <title>An environmental bacterial taxon with a large and distinct metabolic repertoire.</title>
        <authorList>
            <person name="Wilson M.C."/>
            <person name="Mori T."/>
            <person name="Ruckert C."/>
            <person name="Uria A.R."/>
            <person name="Helf M.J."/>
            <person name="Takada K."/>
            <person name="Gernert C."/>
            <person name="Steffens U.A."/>
            <person name="Heycke N."/>
            <person name="Schmitt S."/>
            <person name="Rinke C."/>
            <person name="Helfrich E.J."/>
            <person name="Brachmann A.O."/>
            <person name="Gurgui C."/>
            <person name="Wakimoto T."/>
            <person name="Kracht M."/>
            <person name="Crusemann M."/>
            <person name="Hentschel U."/>
            <person name="Abe I."/>
            <person name="Matsunaga S."/>
            <person name="Kalinowski J."/>
            <person name="Takeyama H."/>
            <person name="Piel J."/>
        </authorList>
    </citation>
    <scope>NUCLEOTIDE SEQUENCE [LARGE SCALE GENOMIC DNA]</scope>
    <source>
        <strain evidence="11">TSY1</strain>
    </source>
</reference>
<dbReference type="EMBL" id="AZHW01000234">
    <property type="protein sequence ID" value="ETX01397.1"/>
    <property type="molecule type" value="Genomic_DNA"/>
</dbReference>
<dbReference type="Pfam" id="PF03865">
    <property type="entry name" value="ShlB"/>
    <property type="match status" value="1"/>
</dbReference>
<sequence>MFVKKLIVTGSTAFSKEQLDEVTDPYVNREVTSEELESLRLALTQLYVQAGYINSGAVLQDQEVQDGTIRFHIIEGELTDVVITENKRFRTHYLRSRLTLDVTKPLNIHTLQQRLQRLQQDDRIQRLQAELRPGIQRGESELHVRVKEAVPYTVSAAFNNYQAASIGEERGQLTVGHRNLTGRGDVLSLTASKSEGSELQLDASYTLPFNARETSLGLRYRRNVSSVIEEPFASVFDIKSLSEIFSVTLRAPLYRTLQREFALSVSGERLHSETSLEAAGFSFPIGPNDGESTITALRLTTEWVDRMSNQVLALRSRFSFGLNALGATITPDTANDNTIPSGRFAAWLGQFQVGRRLNTRQIELLFRFDIQLTTEPLFTLEQIAIGGRFSVRGYRENQMVRDNGAVVSLESRVPLIRNRRWAEYIQLVPFADVGWGWQTRGDTPSPKNLASVGLGLRWAGRWMPSWALSAPLQSEFEIFWGYQIKDVMNTGDTLQDHGLHLQLAVTLF</sequence>
<dbReference type="PANTHER" id="PTHR34597:SF3">
    <property type="entry name" value="OUTER MEMBRANE TRANSPORTER CDIB"/>
    <property type="match status" value="1"/>
</dbReference>